<gene>
    <name evidence="12" type="ORF">EGI31_07140</name>
</gene>
<dbReference type="Proteomes" id="UP001204144">
    <property type="component" value="Unassembled WGS sequence"/>
</dbReference>
<evidence type="ECO:0000313" key="12">
    <source>
        <dbReference type="EMBL" id="MCP9762727.1"/>
    </source>
</evidence>
<dbReference type="GO" id="GO:0003755">
    <property type="term" value="F:peptidyl-prolyl cis-trans isomerase activity"/>
    <property type="evidence" value="ECO:0007669"/>
    <property type="project" value="UniProtKB-UniRule"/>
</dbReference>
<comment type="subcellular location">
    <subcellularLocation>
        <location evidence="2">Cytoplasm</location>
    </subcellularLocation>
</comment>
<evidence type="ECO:0000256" key="9">
    <source>
        <dbReference type="PROSITE-ProRule" id="PRU00277"/>
    </source>
</evidence>
<evidence type="ECO:0000256" key="10">
    <source>
        <dbReference type="RuleBase" id="RU003915"/>
    </source>
</evidence>
<dbReference type="AlphaFoldDB" id="A0AAE3KRZ2"/>
<feature type="domain" description="PPIase FKBP-type" evidence="11">
    <location>
        <begin position="7"/>
        <end position="91"/>
    </location>
</feature>
<comment type="function">
    <text evidence="8">Also involved in hydrogenase metallocenter assembly, probably by participating in the nickel insertion step. This function in hydrogenase biosynthesis requires chaperone activity and the presence of the metal-binding domain, but not PPIase activity.</text>
</comment>
<dbReference type="SUPFAM" id="SSF54534">
    <property type="entry name" value="FKBP-like"/>
    <property type="match status" value="1"/>
</dbReference>
<dbReference type="Gene3D" id="3.10.50.40">
    <property type="match status" value="1"/>
</dbReference>
<dbReference type="GO" id="GO:0042026">
    <property type="term" value="P:protein refolding"/>
    <property type="evidence" value="ECO:0007669"/>
    <property type="project" value="UniProtKB-ARBA"/>
</dbReference>
<proteinExistence type="inferred from homology"/>
<evidence type="ECO:0000259" key="11">
    <source>
        <dbReference type="PROSITE" id="PS50059"/>
    </source>
</evidence>
<comment type="catalytic activity">
    <reaction evidence="1 9 10">
        <text>[protein]-peptidylproline (omega=180) = [protein]-peptidylproline (omega=0)</text>
        <dbReference type="Rhea" id="RHEA:16237"/>
        <dbReference type="Rhea" id="RHEA-COMP:10747"/>
        <dbReference type="Rhea" id="RHEA-COMP:10748"/>
        <dbReference type="ChEBI" id="CHEBI:83833"/>
        <dbReference type="ChEBI" id="CHEBI:83834"/>
        <dbReference type="EC" id="5.2.1.8"/>
    </reaction>
</comment>
<sequence>MKMVKVGDIVSLHYKGTLNDGTIFDSSEGREPLEFEVGSGMVIKGFDDGVMGMAIGEKKDIHIGVEEAYGPANEQMIFKFDKAGIPGDVPLEVGGTLNMHDGQQAIPVIIREIAEDYVLMDANHPLAGQELNFALELVSIKDGSNLEVEFEDIK</sequence>
<evidence type="ECO:0000256" key="3">
    <source>
        <dbReference type="ARBA" id="ARBA00006577"/>
    </source>
</evidence>
<dbReference type="PANTHER" id="PTHR47861:SF3">
    <property type="entry name" value="FKBP-TYPE PEPTIDYL-PROLYL CIS-TRANS ISOMERASE SLYD"/>
    <property type="match status" value="1"/>
</dbReference>
<accession>A0AAE3KRZ2</accession>
<keyword evidence="4" id="KW-0963">Cytoplasm</keyword>
<evidence type="ECO:0000256" key="5">
    <source>
        <dbReference type="ARBA" id="ARBA00023110"/>
    </source>
</evidence>
<name>A0AAE3KRZ2_9BACT</name>
<comment type="caution">
    <text evidence="12">The sequence shown here is derived from an EMBL/GenBank/DDBJ whole genome shotgun (WGS) entry which is preliminary data.</text>
</comment>
<dbReference type="EMBL" id="RJUF01000014">
    <property type="protein sequence ID" value="MCP9762727.1"/>
    <property type="molecule type" value="Genomic_DNA"/>
</dbReference>
<dbReference type="InterPro" id="IPR001179">
    <property type="entry name" value="PPIase_FKBP_dom"/>
</dbReference>
<dbReference type="GO" id="GO:0005737">
    <property type="term" value="C:cytoplasm"/>
    <property type="evidence" value="ECO:0007669"/>
    <property type="project" value="UniProtKB-SubCell"/>
</dbReference>
<dbReference type="PANTHER" id="PTHR47861">
    <property type="entry name" value="FKBP-TYPE PEPTIDYL-PROLYL CIS-TRANS ISOMERASE SLYD"/>
    <property type="match status" value="1"/>
</dbReference>
<evidence type="ECO:0000313" key="13">
    <source>
        <dbReference type="Proteomes" id="UP001204144"/>
    </source>
</evidence>
<protein>
    <recommendedName>
        <fullName evidence="10">Peptidyl-prolyl cis-trans isomerase</fullName>
        <ecNumber evidence="10">5.2.1.8</ecNumber>
    </recommendedName>
</protein>
<keyword evidence="13" id="KW-1185">Reference proteome</keyword>
<evidence type="ECO:0000256" key="2">
    <source>
        <dbReference type="ARBA" id="ARBA00004496"/>
    </source>
</evidence>
<dbReference type="Pfam" id="PF00254">
    <property type="entry name" value="FKBP_C"/>
    <property type="match status" value="1"/>
</dbReference>
<keyword evidence="7 9" id="KW-0413">Isomerase</keyword>
<reference evidence="12 13" key="1">
    <citation type="submission" date="2018-11" db="EMBL/GenBank/DDBJ databases">
        <title>Novel bacteria species description.</title>
        <authorList>
            <person name="Han J.-H."/>
        </authorList>
    </citation>
    <scope>NUCLEOTIDE SEQUENCE [LARGE SCALE GENOMIC DNA]</scope>
    <source>
        <strain evidence="12 13">KCTC23259</strain>
    </source>
</reference>
<dbReference type="EC" id="5.2.1.8" evidence="10"/>
<evidence type="ECO:0000256" key="1">
    <source>
        <dbReference type="ARBA" id="ARBA00000971"/>
    </source>
</evidence>
<evidence type="ECO:0000256" key="4">
    <source>
        <dbReference type="ARBA" id="ARBA00022490"/>
    </source>
</evidence>
<keyword evidence="5 9" id="KW-0697">Rotamase</keyword>
<evidence type="ECO:0000256" key="7">
    <source>
        <dbReference type="ARBA" id="ARBA00023235"/>
    </source>
</evidence>
<evidence type="ECO:0000256" key="8">
    <source>
        <dbReference type="ARBA" id="ARBA00037071"/>
    </source>
</evidence>
<keyword evidence="6" id="KW-0143">Chaperone</keyword>
<dbReference type="InterPro" id="IPR046357">
    <property type="entry name" value="PPIase_dom_sf"/>
</dbReference>
<comment type="similarity">
    <text evidence="3 10">Belongs to the FKBP-type PPIase family.</text>
</comment>
<organism evidence="12 13">
    <name type="scientific">Lacihabitans soyangensis</name>
    <dbReference type="NCBI Taxonomy" id="869394"/>
    <lineage>
        <taxon>Bacteria</taxon>
        <taxon>Pseudomonadati</taxon>
        <taxon>Bacteroidota</taxon>
        <taxon>Cytophagia</taxon>
        <taxon>Cytophagales</taxon>
        <taxon>Leadbetterellaceae</taxon>
        <taxon>Lacihabitans</taxon>
    </lineage>
</organism>
<dbReference type="PROSITE" id="PS50059">
    <property type="entry name" value="FKBP_PPIASE"/>
    <property type="match status" value="1"/>
</dbReference>
<evidence type="ECO:0000256" key="6">
    <source>
        <dbReference type="ARBA" id="ARBA00023186"/>
    </source>
</evidence>